<dbReference type="InterPro" id="IPR027417">
    <property type="entry name" value="P-loop_NTPase"/>
</dbReference>
<organism evidence="2 3">
    <name type="scientific">Marihabitans asiaticum</name>
    <dbReference type="NCBI Taxonomy" id="415218"/>
    <lineage>
        <taxon>Bacteria</taxon>
        <taxon>Bacillati</taxon>
        <taxon>Actinomycetota</taxon>
        <taxon>Actinomycetes</taxon>
        <taxon>Micrococcales</taxon>
        <taxon>Intrasporangiaceae</taxon>
        <taxon>Marihabitans</taxon>
    </lineage>
</organism>
<sequence length="264" mass="27164">MTDSPRITPVLAIVSGAGSAGKTTTATTLAALLAQDGQRVLLIDLDPQANATTAVGVDPETVTHTAGTVMLREITLAEAIVSTPIEGLSLVPASDLLDQQRILLGTVTGAEQRLKHALRGVEDLADVVILDCQQGVGELFPVAALVAATAALTTTFPSTKELQGLPRTEGIVTDVADAYNPDLALVAVVPCSVPPVGAGRFYAEAIDALQGAYGGLVTPPVRRSVVASRAYDQRTPLPIGASGEPVTEDYRAVLADLRAKGVLA</sequence>
<feature type="domain" description="AAA" evidence="1">
    <location>
        <begin position="10"/>
        <end position="184"/>
    </location>
</feature>
<evidence type="ECO:0000259" key="1">
    <source>
        <dbReference type="Pfam" id="PF13614"/>
    </source>
</evidence>
<dbReference type="AlphaFoldDB" id="A0A560W6E0"/>
<keyword evidence="3" id="KW-1185">Reference proteome</keyword>
<proteinExistence type="predicted"/>
<dbReference type="EMBL" id="VIUW01000006">
    <property type="protein sequence ID" value="TWD13045.1"/>
    <property type="molecule type" value="Genomic_DNA"/>
</dbReference>
<dbReference type="SUPFAM" id="SSF52540">
    <property type="entry name" value="P-loop containing nucleoside triphosphate hydrolases"/>
    <property type="match status" value="1"/>
</dbReference>
<dbReference type="PANTHER" id="PTHR13696">
    <property type="entry name" value="P-LOOP CONTAINING NUCLEOSIDE TRIPHOSPHATE HYDROLASE"/>
    <property type="match status" value="1"/>
</dbReference>
<accession>A0A560W6E0</accession>
<evidence type="ECO:0000313" key="2">
    <source>
        <dbReference type="EMBL" id="TWD13045.1"/>
    </source>
</evidence>
<dbReference type="RefSeq" id="WP_144858241.1">
    <property type="nucleotide sequence ID" value="NZ_BAAAYT010000012.1"/>
</dbReference>
<comment type="caution">
    <text evidence="2">The sequence shown here is derived from an EMBL/GenBank/DDBJ whole genome shotgun (WGS) entry which is preliminary data.</text>
</comment>
<dbReference type="PANTHER" id="PTHR13696:SF99">
    <property type="entry name" value="COBYRINIC ACID AC-DIAMIDE SYNTHASE"/>
    <property type="match status" value="1"/>
</dbReference>
<dbReference type="OrthoDB" id="9815116at2"/>
<gene>
    <name evidence="2" type="ORF">FB557_2812</name>
</gene>
<reference evidence="2 3" key="1">
    <citation type="submission" date="2019-06" db="EMBL/GenBank/DDBJ databases">
        <title>Sequencing the genomes of 1000 actinobacteria strains.</title>
        <authorList>
            <person name="Klenk H.-P."/>
        </authorList>
    </citation>
    <scope>NUCLEOTIDE SEQUENCE [LARGE SCALE GENOMIC DNA]</scope>
    <source>
        <strain evidence="2 3">DSM 18935</strain>
    </source>
</reference>
<dbReference type="InterPro" id="IPR050678">
    <property type="entry name" value="DNA_Partitioning_ATPase"/>
</dbReference>
<dbReference type="InterPro" id="IPR025669">
    <property type="entry name" value="AAA_dom"/>
</dbReference>
<dbReference type="Proteomes" id="UP000315628">
    <property type="component" value="Unassembled WGS sequence"/>
</dbReference>
<dbReference type="Gene3D" id="3.40.50.300">
    <property type="entry name" value="P-loop containing nucleotide triphosphate hydrolases"/>
    <property type="match status" value="1"/>
</dbReference>
<protein>
    <submittedName>
        <fullName evidence="2">Chromosome partitioning protein</fullName>
    </submittedName>
</protein>
<name>A0A560W6E0_9MICO</name>
<dbReference type="Pfam" id="PF13614">
    <property type="entry name" value="AAA_31"/>
    <property type="match status" value="1"/>
</dbReference>
<evidence type="ECO:0000313" key="3">
    <source>
        <dbReference type="Proteomes" id="UP000315628"/>
    </source>
</evidence>